<organism evidence="1 2">
    <name type="scientific">Spiroplasma diminutum CUAS-1</name>
    <dbReference type="NCBI Taxonomy" id="1276221"/>
    <lineage>
        <taxon>Bacteria</taxon>
        <taxon>Bacillati</taxon>
        <taxon>Mycoplasmatota</taxon>
        <taxon>Mollicutes</taxon>
        <taxon>Entomoplasmatales</taxon>
        <taxon>Spiroplasmataceae</taxon>
        <taxon>Spiroplasma</taxon>
    </lineage>
</organism>
<sequence length="245" mass="28559">MPKYYKNNNFWMGAGADHTFNCLKLMGGDCSIAEVFTAMESKILDFAEEEIVKIKNDNTNMLIDAWAEIRRLILLKDKEVEENTGTGKFVVSDFKDLYLILNKAASIYDFFLNESDDNDVYNSINEVLKLTADLNTAEEIIPVFSIFLHENYVKGTFGTNTQLFCWFMLQLLLINKGAGPIISFPNRYFEMLEMFPTSNLLNGEIIQSKGREWVESEYFKKLTNFWIKKSNEYYKFIEENYIQDN</sequence>
<dbReference type="KEGG" id="sdi:SDIMI_v3c05890"/>
<dbReference type="OrthoDB" id="389190at2"/>
<dbReference type="HOGENOM" id="CLU_1155815_0_0_14"/>
<keyword evidence="2" id="KW-1185">Reference proteome</keyword>
<evidence type="ECO:0000313" key="2">
    <source>
        <dbReference type="Proteomes" id="UP000014983"/>
    </source>
</evidence>
<gene>
    <name evidence="1" type="ORF">SDIMI_v3c05890</name>
</gene>
<dbReference type="InParanoid" id="S5MEU8"/>
<dbReference type="RefSeq" id="WP_020836525.1">
    <property type="nucleotide sequence ID" value="NC_021833.1"/>
</dbReference>
<protein>
    <submittedName>
        <fullName evidence="1">Uncharacterized protein</fullName>
    </submittedName>
</protein>
<name>S5MEU8_9MOLU</name>
<dbReference type="EMBL" id="CP005076">
    <property type="protein sequence ID" value="AGR42293.1"/>
    <property type="molecule type" value="Genomic_DNA"/>
</dbReference>
<evidence type="ECO:0000313" key="1">
    <source>
        <dbReference type="EMBL" id="AGR42293.1"/>
    </source>
</evidence>
<proteinExistence type="predicted"/>
<dbReference type="AlphaFoldDB" id="S5MEU8"/>
<reference evidence="1 2" key="1">
    <citation type="journal article" date="2013" name="Genome Biol. Evol.">
        <title>Comparison of metabolic capacities and inference of gene content evolution in mosquito-associated Spiroplasma diminutum and S. taiwanense.</title>
        <authorList>
            <person name="Lo W.S."/>
            <person name="Ku C."/>
            <person name="Chen L.L."/>
            <person name="Chang T.H."/>
            <person name="Kuo C.H."/>
        </authorList>
    </citation>
    <scope>NUCLEOTIDE SEQUENCE [LARGE SCALE GENOMIC DNA]</scope>
    <source>
        <strain evidence="1">CUAS-1</strain>
    </source>
</reference>
<dbReference type="PATRIC" id="fig|1276221.3.peg.589"/>
<dbReference type="STRING" id="1276221.SDIMI_v3c05890"/>
<dbReference type="Proteomes" id="UP000014983">
    <property type="component" value="Chromosome"/>
</dbReference>
<accession>S5MEU8</accession>